<dbReference type="WBParaSite" id="nRc.2.0.1.t10522-RA">
    <property type="protein sequence ID" value="nRc.2.0.1.t10522-RA"/>
    <property type="gene ID" value="nRc.2.0.1.g10522"/>
</dbReference>
<evidence type="ECO:0000313" key="3">
    <source>
        <dbReference type="WBParaSite" id="nRc.2.0.1.t10522-RA"/>
    </source>
</evidence>
<name>A0A915I9H8_ROMCU</name>
<dbReference type="AlphaFoldDB" id="A0A915I9H8"/>
<feature type="compositionally biased region" description="Low complexity" evidence="1">
    <location>
        <begin position="129"/>
        <end position="142"/>
    </location>
</feature>
<feature type="compositionally biased region" description="Polar residues" evidence="1">
    <location>
        <begin position="96"/>
        <end position="111"/>
    </location>
</feature>
<feature type="region of interest" description="Disordered" evidence="1">
    <location>
        <begin position="64"/>
        <end position="185"/>
    </location>
</feature>
<organism evidence="2 3">
    <name type="scientific">Romanomermis culicivorax</name>
    <name type="common">Nematode worm</name>
    <dbReference type="NCBI Taxonomy" id="13658"/>
    <lineage>
        <taxon>Eukaryota</taxon>
        <taxon>Metazoa</taxon>
        <taxon>Ecdysozoa</taxon>
        <taxon>Nematoda</taxon>
        <taxon>Enoplea</taxon>
        <taxon>Dorylaimia</taxon>
        <taxon>Mermithida</taxon>
        <taxon>Mermithoidea</taxon>
        <taxon>Mermithidae</taxon>
        <taxon>Romanomermis</taxon>
    </lineage>
</organism>
<dbReference type="Proteomes" id="UP000887565">
    <property type="component" value="Unplaced"/>
</dbReference>
<accession>A0A915I9H8</accession>
<protein>
    <submittedName>
        <fullName evidence="3">Uncharacterized protein</fullName>
    </submittedName>
</protein>
<reference evidence="3" key="1">
    <citation type="submission" date="2022-11" db="UniProtKB">
        <authorList>
            <consortium name="WormBaseParasite"/>
        </authorList>
    </citation>
    <scope>IDENTIFICATION</scope>
</reference>
<evidence type="ECO:0000313" key="2">
    <source>
        <dbReference type="Proteomes" id="UP000887565"/>
    </source>
</evidence>
<keyword evidence="2" id="KW-1185">Reference proteome</keyword>
<feature type="compositionally biased region" description="Polar residues" evidence="1">
    <location>
        <begin position="64"/>
        <end position="77"/>
    </location>
</feature>
<evidence type="ECO:0000256" key="1">
    <source>
        <dbReference type="SAM" id="MobiDB-lite"/>
    </source>
</evidence>
<sequence>MLQNNFPFNFLPSTPPYGHHQFFHQASSSSSSSLNNAPPPRGFMDFLQQQNNLAAAAAAAASGGNCQLPSQRGNISPPTADARRIDAGGIGAVANKAQSVASNGRATSASSALGGVEERNGDRGCGIESPTTSSSSATNLSSNDGDSTPSPKRMKDADVECSDAAVANDGSVKDNNIEAVDGLEG</sequence>
<proteinExistence type="predicted"/>